<keyword evidence="5" id="KW-0732">Signal</keyword>
<evidence type="ECO:0000256" key="2">
    <source>
        <dbReference type="ARBA" id="ARBA00023008"/>
    </source>
</evidence>
<name>A0A843YN71_9BURK</name>
<gene>
    <name evidence="7" type="ORF">GEV47_06870</name>
</gene>
<keyword evidence="2 3" id="KW-0186">Copper</keyword>
<keyword evidence="8" id="KW-1185">Reference proteome</keyword>
<evidence type="ECO:0000313" key="8">
    <source>
        <dbReference type="Proteomes" id="UP000451565"/>
    </source>
</evidence>
<protein>
    <submittedName>
        <fullName evidence="7">Redoxin domain-containing protein</fullName>
    </submittedName>
</protein>
<dbReference type="InterPro" id="IPR036249">
    <property type="entry name" value="Thioredoxin-like_sf"/>
</dbReference>
<evidence type="ECO:0000256" key="1">
    <source>
        <dbReference type="ARBA" id="ARBA00010996"/>
    </source>
</evidence>
<comment type="caution">
    <text evidence="7">The sequence shown here is derived from an EMBL/GenBank/DDBJ whole genome shotgun (WGS) entry which is preliminary data.</text>
</comment>
<accession>A0A843YN71</accession>
<dbReference type="PANTHER" id="PTHR12151">
    <property type="entry name" value="ELECTRON TRANSPORT PROTIN SCO1/SENC FAMILY MEMBER"/>
    <property type="match status" value="1"/>
</dbReference>
<dbReference type="InterPro" id="IPR003782">
    <property type="entry name" value="SCO1/SenC"/>
</dbReference>
<feature type="binding site" evidence="3">
    <location>
        <position position="178"/>
    </location>
    <ligand>
        <name>Cu cation</name>
        <dbReference type="ChEBI" id="CHEBI:23378"/>
    </ligand>
</feature>
<dbReference type="Pfam" id="PF02630">
    <property type="entry name" value="SCO1-SenC"/>
    <property type="match status" value="1"/>
</dbReference>
<dbReference type="PROSITE" id="PS51257">
    <property type="entry name" value="PROKAR_LIPOPROTEIN"/>
    <property type="match status" value="1"/>
</dbReference>
<dbReference type="RefSeq" id="WP_153234001.1">
    <property type="nucleotide sequence ID" value="NZ_WINI01000003.1"/>
</dbReference>
<dbReference type="EMBL" id="WINI01000003">
    <property type="protein sequence ID" value="MQR00400.1"/>
    <property type="molecule type" value="Genomic_DNA"/>
</dbReference>
<feature type="disulfide bond" description="Redox-active" evidence="4">
    <location>
        <begin position="89"/>
        <end position="93"/>
    </location>
</feature>
<evidence type="ECO:0000313" key="7">
    <source>
        <dbReference type="EMBL" id="MQR00400.1"/>
    </source>
</evidence>
<keyword evidence="4" id="KW-1015">Disulfide bond</keyword>
<feature type="binding site" evidence="3">
    <location>
        <position position="93"/>
    </location>
    <ligand>
        <name>Cu cation</name>
        <dbReference type="ChEBI" id="CHEBI:23378"/>
    </ligand>
</feature>
<dbReference type="GO" id="GO:0046872">
    <property type="term" value="F:metal ion binding"/>
    <property type="evidence" value="ECO:0007669"/>
    <property type="project" value="UniProtKB-KW"/>
</dbReference>
<feature type="domain" description="Thioredoxin" evidence="6">
    <location>
        <begin position="51"/>
        <end position="213"/>
    </location>
</feature>
<feature type="chain" id="PRO_5032499902" evidence="5">
    <location>
        <begin position="23"/>
        <end position="213"/>
    </location>
</feature>
<feature type="signal peptide" evidence="5">
    <location>
        <begin position="1"/>
        <end position="22"/>
    </location>
</feature>
<dbReference type="OrthoDB" id="9790194at2"/>
<sequence length="213" mass="23050">MKRVLSVLSNVTLSLVVVFSLAACGEKDANSSASKSSADSQPVSQFMNTDVTGLGYAHDFALTDHTGKPRTLADFKGKAVVVFFGYTQCPDVCPTTMAEMANAMKELGPLADKVQVLFITLDPARDTQALLAQYVPAFDPHFLGLYGDQAATDKVAKEFRVFYQKVPGSKAGSYTIDHTAGSYVFDPEGHIRLFVRNGEGPEPLVHDLKLLLN</sequence>
<feature type="binding site" evidence="3">
    <location>
        <position position="89"/>
    </location>
    <ligand>
        <name>Cu cation</name>
        <dbReference type="ChEBI" id="CHEBI:23378"/>
    </ligand>
</feature>
<dbReference type="PROSITE" id="PS51352">
    <property type="entry name" value="THIOREDOXIN_2"/>
    <property type="match status" value="1"/>
</dbReference>
<evidence type="ECO:0000259" key="6">
    <source>
        <dbReference type="PROSITE" id="PS51352"/>
    </source>
</evidence>
<organism evidence="7 8">
    <name type="scientific">Glaciimonas soli</name>
    <dbReference type="NCBI Taxonomy" id="2590999"/>
    <lineage>
        <taxon>Bacteria</taxon>
        <taxon>Pseudomonadati</taxon>
        <taxon>Pseudomonadota</taxon>
        <taxon>Betaproteobacteria</taxon>
        <taxon>Burkholderiales</taxon>
        <taxon>Oxalobacteraceae</taxon>
        <taxon>Glaciimonas</taxon>
    </lineage>
</organism>
<proteinExistence type="inferred from homology"/>
<dbReference type="AlphaFoldDB" id="A0A843YN71"/>
<evidence type="ECO:0000256" key="4">
    <source>
        <dbReference type="PIRSR" id="PIRSR603782-2"/>
    </source>
</evidence>
<dbReference type="InterPro" id="IPR013766">
    <property type="entry name" value="Thioredoxin_domain"/>
</dbReference>
<keyword evidence="3" id="KW-0479">Metal-binding</keyword>
<dbReference type="PANTHER" id="PTHR12151:SF25">
    <property type="entry name" value="LINALOOL DEHYDRATASE_ISOMERASE DOMAIN-CONTAINING PROTEIN"/>
    <property type="match status" value="1"/>
</dbReference>
<reference evidence="7 8" key="1">
    <citation type="submission" date="2019-10" db="EMBL/GenBank/DDBJ databases">
        <title>Glaciimonas soli sp. nov., a psychrophilic bacterium isolated from the forest soil of a high elevation mountain in Taiwan.</title>
        <authorList>
            <person name="Wang L.-T."/>
            <person name="Shieh W.Y."/>
        </authorList>
    </citation>
    <scope>NUCLEOTIDE SEQUENCE [LARGE SCALE GENOMIC DNA]</scope>
    <source>
        <strain evidence="7 8">GS1</strain>
    </source>
</reference>
<evidence type="ECO:0000256" key="5">
    <source>
        <dbReference type="SAM" id="SignalP"/>
    </source>
</evidence>
<dbReference type="Proteomes" id="UP000451565">
    <property type="component" value="Unassembled WGS sequence"/>
</dbReference>
<evidence type="ECO:0000256" key="3">
    <source>
        <dbReference type="PIRSR" id="PIRSR603782-1"/>
    </source>
</evidence>
<comment type="similarity">
    <text evidence="1">Belongs to the SCO1/2 family.</text>
</comment>
<dbReference type="CDD" id="cd02968">
    <property type="entry name" value="SCO"/>
    <property type="match status" value="1"/>
</dbReference>
<dbReference type="Gene3D" id="3.40.30.10">
    <property type="entry name" value="Glutaredoxin"/>
    <property type="match status" value="1"/>
</dbReference>
<dbReference type="SUPFAM" id="SSF52833">
    <property type="entry name" value="Thioredoxin-like"/>
    <property type="match status" value="1"/>
</dbReference>
<dbReference type="FunFam" id="3.40.30.10:FF:000013">
    <property type="entry name" value="Blast:Protein SCO1 homolog, mitochondrial"/>
    <property type="match status" value="1"/>
</dbReference>